<evidence type="ECO:0000313" key="3">
    <source>
        <dbReference type="Proteomes" id="UP001166286"/>
    </source>
</evidence>
<dbReference type="EMBL" id="JAFEKC020000017">
    <property type="protein sequence ID" value="KAK0510173.1"/>
    <property type="molecule type" value="Genomic_DNA"/>
</dbReference>
<protein>
    <recommendedName>
        <fullName evidence="1">Tyrosine-protein phosphatase domain-containing protein</fullName>
    </recommendedName>
</protein>
<dbReference type="Gene3D" id="3.90.190.10">
    <property type="entry name" value="Protein tyrosine phosphatase superfamily"/>
    <property type="match status" value="1"/>
</dbReference>
<dbReference type="SMART" id="SM00195">
    <property type="entry name" value="DSPc"/>
    <property type="match status" value="1"/>
</dbReference>
<evidence type="ECO:0000313" key="2">
    <source>
        <dbReference type="EMBL" id="KAK0510173.1"/>
    </source>
</evidence>
<dbReference type="Proteomes" id="UP001166286">
    <property type="component" value="Unassembled WGS sequence"/>
</dbReference>
<keyword evidence="3" id="KW-1185">Reference proteome</keyword>
<feature type="domain" description="Tyrosine-protein phosphatase" evidence="1">
    <location>
        <begin position="2"/>
        <end position="140"/>
    </location>
</feature>
<dbReference type="CDD" id="cd14498">
    <property type="entry name" value="DSP"/>
    <property type="match status" value="1"/>
</dbReference>
<dbReference type="InterPro" id="IPR020422">
    <property type="entry name" value="TYR_PHOSPHATASE_DUAL_dom"/>
</dbReference>
<dbReference type="InterPro" id="IPR029021">
    <property type="entry name" value="Prot-tyrosine_phosphatase-like"/>
</dbReference>
<dbReference type="InterPro" id="IPR000340">
    <property type="entry name" value="Dual-sp_phosphatase_cat-dom"/>
</dbReference>
<reference evidence="2" key="1">
    <citation type="submission" date="2023-03" db="EMBL/GenBank/DDBJ databases">
        <title>Complete genome of Cladonia borealis.</title>
        <authorList>
            <person name="Park H."/>
        </authorList>
    </citation>
    <scope>NUCLEOTIDE SEQUENCE</scope>
    <source>
        <strain evidence="2">ANT050790</strain>
    </source>
</reference>
<comment type="caution">
    <text evidence="2">The sequence shown here is derived from an EMBL/GenBank/DDBJ whole genome shotgun (WGS) entry which is preliminary data.</text>
</comment>
<dbReference type="GO" id="GO:0140096">
    <property type="term" value="F:catalytic activity, acting on a protein"/>
    <property type="evidence" value="ECO:0007669"/>
    <property type="project" value="UniProtKB-ARBA"/>
</dbReference>
<accession>A0AA39QYR2</accession>
<proteinExistence type="predicted"/>
<name>A0AA39QYR2_9LECA</name>
<sequence length="181" mass="20814">MGGEEILARVWLGDTFTHENILKRKITTIIQVSSTNLATSVCAAFQKSGVELVRFRRDDDELSNLLPVFGDLCNFIDKRIRSKKNVLIWEEGAGAACAVAYVMRARRIGRTEAERYIREKRKGTVVSERCLEQLNVWQRCGFDVYEMVHGKKTPKRPYVEWIEKESAGQAKPQMDRYCVHS</sequence>
<evidence type="ECO:0000259" key="1">
    <source>
        <dbReference type="SMART" id="SM00195"/>
    </source>
</evidence>
<dbReference type="Pfam" id="PF00782">
    <property type="entry name" value="DSPc"/>
    <property type="match status" value="1"/>
</dbReference>
<gene>
    <name evidence="2" type="ORF">JMJ35_007567</name>
</gene>
<dbReference type="AlphaFoldDB" id="A0AA39QYR2"/>
<organism evidence="2 3">
    <name type="scientific">Cladonia borealis</name>
    <dbReference type="NCBI Taxonomy" id="184061"/>
    <lineage>
        <taxon>Eukaryota</taxon>
        <taxon>Fungi</taxon>
        <taxon>Dikarya</taxon>
        <taxon>Ascomycota</taxon>
        <taxon>Pezizomycotina</taxon>
        <taxon>Lecanoromycetes</taxon>
        <taxon>OSLEUM clade</taxon>
        <taxon>Lecanoromycetidae</taxon>
        <taxon>Lecanorales</taxon>
        <taxon>Lecanorineae</taxon>
        <taxon>Cladoniaceae</taxon>
        <taxon>Cladonia</taxon>
    </lineage>
</organism>
<dbReference type="SUPFAM" id="SSF52799">
    <property type="entry name" value="(Phosphotyrosine protein) phosphatases II"/>
    <property type="match status" value="1"/>
</dbReference>